<evidence type="ECO:0000313" key="12">
    <source>
        <dbReference type="EMBL" id="EGZ29914.1"/>
    </source>
</evidence>
<gene>
    <name evidence="12" type="ORF">PHYSODRAFT_358769</name>
</gene>
<comment type="similarity">
    <text evidence="1 9">Belongs to the peptidase M3 family.</text>
</comment>
<dbReference type="GO" id="GO:0006508">
    <property type="term" value="P:proteolysis"/>
    <property type="evidence" value="ECO:0007669"/>
    <property type="project" value="UniProtKB-KW"/>
</dbReference>
<feature type="domain" description="Peptidase M3A/M3B catalytic" evidence="10">
    <location>
        <begin position="275"/>
        <end position="571"/>
    </location>
</feature>
<proteinExistence type="inferred from homology"/>
<comment type="catalytic activity">
    <reaction evidence="7">
        <text>Hydrolysis of oligopeptides, with broad specificity. Gly or Ala commonly occur as P1 or P1' residues, but more distant residues are also important, as is shown by the fact that Z-Gly-Pro-Gly-|-Gly-Pro-Ala is cleaved, but not Z-(Gly)(5).</text>
        <dbReference type="EC" id="3.4.24.70"/>
    </reaction>
</comment>
<evidence type="ECO:0000256" key="4">
    <source>
        <dbReference type="ARBA" id="ARBA00022801"/>
    </source>
</evidence>
<keyword evidence="13" id="KW-1185">Reference proteome</keyword>
<dbReference type="FunFam" id="3.40.390.10:FF:000009">
    <property type="entry name" value="Oligopeptidase A"/>
    <property type="match status" value="1"/>
</dbReference>
<dbReference type="CDD" id="cd06456">
    <property type="entry name" value="M3A_DCP"/>
    <property type="match status" value="1"/>
</dbReference>
<evidence type="ECO:0000256" key="9">
    <source>
        <dbReference type="RuleBase" id="RU003435"/>
    </source>
</evidence>
<dbReference type="KEGG" id="psoj:PHYSODRAFT_358769"/>
<reference evidence="12 13" key="1">
    <citation type="journal article" date="2006" name="Science">
        <title>Phytophthora genome sequences uncover evolutionary origins and mechanisms of pathogenesis.</title>
        <authorList>
            <person name="Tyler B.M."/>
            <person name="Tripathy S."/>
            <person name="Zhang X."/>
            <person name="Dehal P."/>
            <person name="Jiang R.H."/>
            <person name="Aerts A."/>
            <person name="Arredondo F.D."/>
            <person name="Baxter L."/>
            <person name="Bensasson D."/>
            <person name="Beynon J.L."/>
            <person name="Chapman J."/>
            <person name="Damasceno C.M."/>
            <person name="Dorrance A.E."/>
            <person name="Dou D."/>
            <person name="Dickerman A.W."/>
            <person name="Dubchak I.L."/>
            <person name="Garbelotto M."/>
            <person name="Gijzen M."/>
            <person name="Gordon S.G."/>
            <person name="Govers F."/>
            <person name="Grunwald N.J."/>
            <person name="Huang W."/>
            <person name="Ivors K.L."/>
            <person name="Jones R.W."/>
            <person name="Kamoun S."/>
            <person name="Krampis K."/>
            <person name="Lamour K.H."/>
            <person name="Lee M.K."/>
            <person name="McDonald W.H."/>
            <person name="Medina M."/>
            <person name="Meijer H.J."/>
            <person name="Nordberg E.K."/>
            <person name="Maclean D.J."/>
            <person name="Ospina-Giraldo M.D."/>
            <person name="Morris P.F."/>
            <person name="Phuntumart V."/>
            <person name="Putnam N.H."/>
            <person name="Rash S."/>
            <person name="Rose J.K."/>
            <person name="Sakihama Y."/>
            <person name="Salamov A.A."/>
            <person name="Savidor A."/>
            <person name="Scheuring C.F."/>
            <person name="Smith B.M."/>
            <person name="Sobral B.W."/>
            <person name="Terry A."/>
            <person name="Torto-Alalibo T.A."/>
            <person name="Win J."/>
            <person name="Xu Z."/>
            <person name="Zhang H."/>
            <person name="Grigoriev I.V."/>
            <person name="Rokhsar D.S."/>
            <person name="Boore J.L."/>
        </authorList>
    </citation>
    <scope>NUCLEOTIDE SEQUENCE [LARGE SCALE GENOMIC DNA]</scope>
    <source>
        <strain evidence="12 13">P6497</strain>
    </source>
</reference>
<evidence type="ECO:0000256" key="5">
    <source>
        <dbReference type="ARBA" id="ARBA00022833"/>
    </source>
</evidence>
<dbReference type="GO" id="GO:0005829">
    <property type="term" value="C:cytosol"/>
    <property type="evidence" value="ECO:0007669"/>
    <property type="project" value="UniProtKB-ARBA"/>
</dbReference>
<comment type="cofactor">
    <cofactor evidence="9">
        <name>Zn(2+)</name>
        <dbReference type="ChEBI" id="CHEBI:29105"/>
    </cofactor>
    <text evidence="9">Binds 1 zinc ion.</text>
</comment>
<feature type="domain" description="Oligopeptidase A N-terminal" evidence="11">
    <location>
        <begin position="65"/>
        <end position="189"/>
    </location>
</feature>
<evidence type="ECO:0000313" key="13">
    <source>
        <dbReference type="Proteomes" id="UP000002640"/>
    </source>
</evidence>
<dbReference type="InParanoid" id="G4YJF9"/>
<keyword evidence="4 9" id="KW-0378">Hydrolase</keyword>
<dbReference type="Proteomes" id="UP000002640">
    <property type="component" value="Unassembled WGS sequence"/>
</dbReference>
<dbReference type="Gene3D" id="1.10.1370.40">
    <property type="match status" value="1"/>
</dbReference>
<keyword evidence="6 9" id="KW-0482">Metalloprotease</keyword>
<dbReference type="Pfam" id="PF19310">
    <property type="entry name" value="TOP_N"/>
    <property type="match status" value="1"/>
</dbReference>
<dbReference type="SMR" id="G4YJF9"/>
<evidence type="ECO:0000256" key="2">
    <source>
        <dbReference type="ARBA" id="ARBA00022670"/>
    </source>
</evidence>
<dbReference type="OMA" id="QPLEGPW"/>
<dbReference type="STRING" id="1094619.G4YJF9"/>
<dbReference type="EMBL" id="JH159151">
    <property type="protein sequence ID" value="EGZ29914.1"/>
    <property type="molecule type" value="Genomic_DNA"/>
</dbReference>
<dbReference type="Gene3D" id="3.40.390.10">
    <property type="entry name" value="Collagenase (Catalytic Domain)"/>
    <property type="match status" value="1"/>
</dbReference>
<evidence type="ECO:0000256" key="1">
    <source>
        <dbReference type="ARBA" id="ARBA00006040"/>
    </source>
</evidence>
<dbReference type="InterPro" id="IPR034005">
    <property type="entry name" value="M3A_DCP"/>
</dbReference>
<dbReference type="InterPro" id="IPR024077">
    <property type="entry name" value="Neurolysin/TOP_dom2"/>
</dbReference>
<dbReference type="Pfam" id="PF01432">
    <property type="entry name" value="Peptidase_M3"/>
    <property type="match status" value="2"/>
</dbReference>
<dbReference type="GeneID" id="20650020"/>
<dbReference type="PANTHER" id="PTHR11804:SF83">
    <property type="entry name" value="LD37516P"/>
    <property type="match status" value="1"/>
</dbReference>
<dbReference type="RefSeq" id="XP_009517189.1">
    <property type="nucleotide sequence ID" value="XM_009518894.1"/>
</dbReference>
<dbReference type="InterPro" id="IPR024079">
    <property type="entry name" value="MetalloPept_cat_dom_sf"/>
</dbReference>
<protein>
    <recommendedName>
        <fullName evidence="8">oligopeptidase A</fullName>
        <ecNumber evidence="8">3.4.24.70</ecNumber>
    </recommendedName>
</protein>
<keyword evidence="2 9" id="KW-0645">Protease</keyword>
<dbReference type="PANTHER" id="PTHR11804">
    <property type="entry name" value="PROTEASE M3 THIMET OLIGOPEPTIDASE-RELATED"/>
    <property type="match status" value="1"/>
</dbReference>
<evidence type="ECO:0000256" key="8">
    <source>
        <dbReference type="ARBA" id="ARBA00026100"/>
    </source>
</evidence>
<evidence type="ECO:0000256" key="6">
    <source>
        <dbReference type="ARBA" id="ARBA00023049"/>
    </source>
</evidence>
<organism evidence="12 13">
    <name type="scientific">Phytophthora sojae (strain P6497)</name>
    <name type="common">Soybean stem and root rot agent</name>
    <name type="synonym">Phytophthora megasperma f. sp. glycines</name>
    <dbReference type="NCBI Taxonomy" id="1094619"/>
    <lineage>
        <taxon>Eukaryota</taxon>
        <taxon>Sar</taxon>
        <taxon>Stramenopiles</taxon>
        <taxon>Oomycota</taxon>
        <taxon>Peronosporomycetes</taxon>
        <taxon>Peronosporales</taxon>
        <taxon>Peronosporaceae</taxon>
        <taxon>Phytophthora</taxon>
    </lineage>
</organism>
<dbReference type="InterPro" id="IPR045090">
    <property type="entry name" value="Pept_M3A_M3B"/>
</dbReference>
<dbReference type="InterPro" id="IPR001567">
    <property type="entry name" value="Pept_M3A_M3B_dom"/>
</dbReference>
<dbReference type="GO" id="GO:0006518">
    <property type="term" value="P:peptide metabolic process"/>
    <property type="evidence" value="ECO:0007669"/>
    <property type="project" value="TreeGrafter"/>
</dbReference>
<dbReference type="EC" id="3.4.24.70" evidence="8"/>
<evidence type="ECO:0000259" key="10">
    <source>
        <dbReference type="Pfam" id="PF01432"/>
    </source>
</evidence>
<dbReference type="InterPro" id="IPR045666">
    <property type="entry name" value="OpdA_N"/>
</dbReference>
<dbReference type="SUPFAM" id="SSF55486">
    <property type="entry name" value="Metalloproteases ('zincins'), catalytic domain"/>
    <property type="match status" value="1"/>
</dbReference>
<keyword evidence="5 9" id="KW-0862">Zinc</keyword>
<dbReference type="FunCoup" id="G4YJF9">
    <property type="interactions" value="246"/>
</dbReference>
<dbReference type="GO" id="GO:0004222">
    <property type="term" value="F:metalloendopeptidase activity"/>
    <property type="evidence" value="ECO:0007669"/>
    <property type="project" value="UniProtKB-EC"/>
</dbReference>
<dbReference type="AlphaFoldDB" id="G4YJF9"/>
<accession>G4YJF9</accession>
<name>G4YJF9_PHYSP</name>
<dbReference type="Gene3D" id="1.10.1370.10">
    <property type="entry name" value="Neurolysin, domain 3"/>
    <property type="match status" value="1"/>
</dbReference>
<evidence type="ECO:0000256" key="3">
    <source>
        <dbReference type="ARBA" id="ARBA00022723"/>
    </source>
</evidence>
<evidence type="ECO:0000259" key="11">
    <source>
        <dbReference type="Pfam" id="PF19310"/>
    </source>
</evidence>
<evidence type="ECO:0000256" key="7">
    <source>
        <dbReference type="ARBA" id="ARBA00024603"/>
    </source>
</evidence>
<keyword evidence="3 9" id="KW-0479">Metal-binding</keyword>
<dbReference type="GO" id="GO:0046872">
    <property type="term" value="F:metal ion binding"/>
    <property type="evidence" value="ECO:0007669"/>
    <property type="project" value="UniProtKB-UniRule"/>
</dbReference>
<sequence>MLLRCVRPLRAASLSSAAASRRSALFWRSFASASANSLEVCVRERQLPPFERLQLAEIEPAVTTAAADFTHDLRELEKKLQSAGKSVQLADVVDPLEVQGDALGRMWGIVGHLMSVRNSEELRAVHDKLQQLVIETVTEASQSKTLYDAFLAVRESDEWSKLELAQQRIIELSLRSATLSGVGLQGEDKEKFNKLKLRAAELVRKSCSSTKFSSNLLDATKVYSITVTDKNELEGLPPSLLQMFAQSARDDGHSEATPENGPWRVTLDPPSYVQFMKYSANRSLRETLYRAYATRASGESFDNEGIIVELLEIRQQIAKLLGFNSYAEVSISKKMAPSVEEVEKMHSDLREKCVEIAHEEVKTVAEYAKEHGQTELLAPWDLGYWSEKLKAEKYLFTDEEIKPYFPLERVLDGLFSLTSRLFGVTIEAADGQAEVWNSDVRFFNVRSTDKEVIAQFFLDPYSRPKEKNGGAWMNTCVDRSRLLGPKEKGGKRIPVAYIICNQSPPVGETPSLMTFREVETIFHEFGHGLQHMLTQMEYGDVAGINGIEWDAVEIPSQMMENFCYDKSPLNTALRYLVDIRTNLSILLASFIPTDTIAAISGHYKTGEPLPDELFEKLKAARNYMVATGMLRQLGFGALDMYLHSHYSPAQESLFAAQQRLLGEYAVLSPLEEDRFLCSFAHIFAGGYAAGYYRYAVNCIYKWAEILSCDAYGAFEEAAKESPEAAARVGRRFRDTILARGGGQHPEQVFEAFRGRKPSVVPLLTQYGMADK</sequence>
<feature type="domain" description="Peptidase M3A/M3B catalytic" evidence="10">
    <location>
        <begin position="595"/>
        <end position="767"/>
    </location>
</feature>